<dbReference type="InterPro" id="IPR007627">
    <property type="entry name" value="RNA_pol_sigma70_r2"/>
</dbReference>
<dbReference type="PANTHER" id="PTHR43133:SF66">
    <property type="entry name" value="ECF RNA POLYMERASE SIGMA FACTOR SIGK"/>
    <property type="match status" value="1"/>
</dbReference>
<name>A0ABT8JZF8_9MICC</name>
<dbReference type="Gene3D" id="1.10.10.10">
    <property type="entry name" value="Winged helix-like DNA-binding domain superfamily/Winged helix DNA-binding domain"/>
    <property type="match status" value="1"/>
</dbReference>
<evidence type="ECO:0000313" key="9">
    <source>
        <dbReference type="Proteomes" id="UP001174209"/>
    </source>
</evidence>
<feature type="region of interest" description="Disordered" evidence="5">
    <location>
        <begin position="1"/>
        <end position="24"/>
    </location>
</feature>
<evidence type="ECO:0000259" key="7">
    <source>
        <dbReference type="Pfam" id="PF08281"/>
    </source>
</evidence>
<dbReference type="Gene3D" id="1.10.1740.10">
    <property type="match status" value="1"/>
</dbReference>
<dbReference type="InterPro" id="IPR039425">
    <property type="entry name" value="RNA_pol_sigma-70-like"/>
</dbReference>
<protein>
    <submittedName>
        <fullName evidence="8">ECF RNA polymerase sigma factor SigK</fullName>
    </submittedName>
</protein>
<evidence type="ECO:0000256" key="3">
    <source>
        <dbReference type="ARBA" id="ARBA00023082"/>
    </source>
</evidence>
<proteinExistence type="inferred from homology"/>
<keyword evidence="9" id="KW-1185">Reference proteome</keyword>
<dbReference type="InterPro" id="IPR013249">
    <property type="entry name" value="RNA_pol_sigma70_r4_t2"/>
</dbReference>
<gene>
    <name evidence="8" type="primary">sigK</name>
    <name evidence="8" type="ORF">P5G52_06700</name>
</gene>
<dbReference type="NCBIfam" id="TIGR02937">
    <property type="entry name" value="sigma70-ECF"/>
    <property type="match status" value="1"/>
</dbReference>
<feature type="domain" description="RNA polymerase sigma factor 70 region 4 type 2" evidence="7">
    <location>
        <begin position="149"/>
        <end position="200"/>
    </location>
</feature>
<reference evidence="8" key="1">
    <citation type="submission" date="2023-06" db="EMBL/GenBank/DDBJ databases">
        <title>MT1 and MT2 Draft Genomes of Novel Species.</title>
        <authorList>
            <person name="Venkateswaran K."/>
        </authorList>
    </citation>
    <scope>NUCLEOTIDE SEQUENCE</scope>
    <source>
        <strain evidence="8">IIF3SC-B10</strain>
    </source>
</reference>
<dbReference type="CDD" id="cd06171">
    <property type="entry name" value="Sigma70_r4"/>
    <property type="match status" value="1"/>
</dbReference>
<dbReference type="NCBIfam" id="NF007228">
    <property type="entry name" value="PRK09646.1"/>
    <property type="match status" value="1"/>
</dbReference>
<dbReference type="SUPFAM" id="SSF88659">
    <property type="entry name" value="Sigma3 and sigma4 domains of RNA polymerase sigma factors"/>
    <property type="match status" value="1"/>
</dbReference>
<dbReference type="PANTHER" id="PTHR43133">
    <property type="entry name" value="RNA POLYMERASE ECF-TYPE SIGMA FACTO"/>
    <property type="match status" value="1"/>
</dbReference>
<evidence type="ECO:0000256" key="1">
    <source>
        <dbReference type="ARBA" id="ARBA00010641"/>
    </source>
</evidence>
<keyword evidence="3" id="KW-0731">Sigma factor</keyword>
<dbReference type="InterPro" id="IPR036388">
    <property type="entry name" value="WH-like_DNA-bd_sf"/>
</dbReference>
<dbReference type="InterPro" id="IPR013324">
    <property type="entry name" value="RNA_pol_sigma_r3/r4-like"/>
</dbReference>
<dbReference type="Pfam" id="PF04542">
    <property type="entry name" value="Sigma70_r2"/>
    <property type="match status" value="1"/>
</dbReference>
<evidence type="ECO:0000256" key="5">
    <source>
        <dbReference type="SAM" id="MobiDB-lite"/>
    </source>
</evidence>
<dbReference type="EMBL" id="JAROCG010000001">
    <property type="protein sequence ID" value="MDN4610556.1"/>
    <property type="molecule type" value="Genomic_DNA"/>
</dbReference>
<dbReference type="SUPFAM" id="SSF88946">
    <property type="entry name" value="Sigma2 domain of RNA polymerase sigma factors"/>
    <property type="match status" value="1"/>
</dbReference>
<dbReference type="RefSeq" id="WP_301225839.1">
    <property type="nucleotide sequence ID" value="NZ_JAROCG010000001.1"/>
</dbReference>
<evidence type="ECO:0000259" key="6">
    <source>
        <dbReference type="Pfam" id="PF04542"/>
    </source>
</evidence>
<dbReference type="InterPro" id="IPR014284">
    <property type="entry name" value="RNA_pol_sigma-70_dom"/>
</dbReference>
<evidence type="ECO:0000256" key="2">
    <source>
        <dbReference type="ARBA" id="ARBA00023015"/>
    </source>
</evidence>
<keyword evidence="4" id="KW-0804">Transcription</keyword>
<dbReference type="Proteomes" id="UP001174209">
    <property type="component" value="Unassembled WGS sequence"/>
</dbReference>
<comment type="similarity">
    <text evidence="1">Belongs to the sigma-70 factor family. ECF subfamily.</text>
</comment>
<comment type="caution">
    <text evidence="8">The sequence shown here is derived from an EMBL/GenBank/DDBJ whole genome shotgun (WGS) entry which is preliminary data.</text>
</comment>
<evidence type="ECO:0000313" key="8">
    <source>
        <dbReference type="EMBL" id="MDN4610556.1"/>
    </source>
</evidence>
<accession>A0ABT8JZF8</accession>
<dbReference type="Pfam" id="PF08281">
    <property type="entry name" value="Sigma70_r4_2"/>
    <property type="match status" value="1"/>
</dbReference>
<sequence length="208" mass="22574">MLTAPLPILSPRTSPSDPSARADTGGPVSVDALLLHVADGDVPAFTALYECTSRRVYGLVRRVLVDAELSAETTQDVYLALWQGGAARFDPALGSGMSWILTLAHRRAVDRVRAEESHRARDLNWGIRNRNVDYDQVADAVVQRTETDAVRAGLGMLSAVQREAIDLAYYAGMTYAQVADHLGIPVPTAKTRIRDGIKRLSSCLQESG</sequence>
<evidence type="ECO:0000256" key="4">
    <source>
        <dbReference type="ARBA" id="ARBA00023163"/>
    </source>
</evidence>
<keyword evidence="2" id="KW-0805">Transcription regulation</keyword>
<dbReference type="InterPro" id="IPR013325">
    <property type="entry name" value="RNA_pol_sigma_r2"/>
</dbReference>
<feature type="domain" description="RNA polymerase sigma-70 region 2" evidence="6">
    <location>
        <begin position="48"/>
        <end position="115"/>
    </location>
</feature>
<organism evidence="8 9">
    <name type="scientific">Arthrobacter burdickii</name>
    <dbReference type="NCBI Taxonomy" id="3035920"/>
    <lineage>
        <taxon>Bacteria</taxon>
        <taxon>Bacillati</taxon>
        <taxon>Actinomycetota</taxon>
        <taxon>Actinomycetes</taxon>
        <taxon>Micrococcales</taxon>
        <taxon>Micrococcaceae</taxon>
        <taxon>Arthrobacter</taxon>
    </lineage>
</organism>